<dbReference type="GO" id="GO:0008270">
    <property type="term" value="F:zinc ion binding"/>
    <property type="evidence" value="ECO:0007669"/>
    <property type="project" value="InterPro"/>
</dbReference>
<keyword evidence="5" id="KW-0804">Transcription</keyword>
<keyword evidence="2" id="KW-0479">Metal-binding</keyword>
<proteinExistence type="predicted"/>
<dbReference type="PANTHER" id="PTHR47540">
    <property type="entry name" value="THIAMINE REPRESSIBLE GENES REGULATORY PROTEIN THI5"/>
    <property type="match status" value="1"/>
</dbReference>
<evidence type="ECO:0000259" key="7">
    <source>
        <dbReference type="PROSITE" id="PS50048"/>
    </source>
</evidence>
<reference evidence="8 9" key="1">
    <citation type="submission" date="2019-04" db="EMBL/GenBank/DDBJ databases">
        <title>Friends and foes A comparative genomics study of 23 Aspergillus species from section Flavi.</title>
        <authorList>
            <consortium name="DOE Joint Genome Institute"/>
            <person name="Kjaerbolling I."/>
            <person name="Vesth T."/>
            <person name="Frisvad J.C."/>
            <person name="Nybo J.L."/>
            <person name="Theobald S."/>
            <person name="Kildgaard S."/>
            <person name="Isbrandt T."/>
            <person name="Kuo A."/>
            <person name="Sato A."/>
            <person name="Lyhne E.K."/>
            <person name="Kogle M.E."/>
            <person name="Wiebenga A."/>
            <person name="Kun R.S."/>
            <person name="Lubbers R.J."/>
            <person name="Makela M.R."/>
            <person name="Barry K."/>
            <person name="Chovatia M."/>
            <person name="Clum A."/>
            <person name="Daum C."/>
            <person name="Haridas S."/>
            <person name="He G."/>
            <person name="LaButti K."/>
            <person name="Lipzen A."/>
            <person name="Mondo S."/>
            <person name="Riley R."/>
            <person name="Salamov A."/>
            <person name="Simmons B.A."/>
            <person name="Magnuson J.K."/>
            <person name="Henrissat B."/>
            <person name="Mortensen U.H."/>
            <person name="Larsen T.O."/>
            <person name="Devries R.P."/>
            <person name="Grigoriev I.V."/>
            <person name="Machida M."/>
            <person name="Baker S.E."/>
            <person name="Andersen M.R."/>
        </authorList>
    </citation>
    <scope>NUCLEOTIDE SEQUENCE [LARGE SCALE GENOMIC DNA]</scope>
    <source>
        <strain evidence="8 9">IBT 18842</strain>
    </source>
</reference>
<name>A0A5N6U9G4_ASPAV</name>
<dbReference type="InterPro" id="IPR036864">
    <property type="entry name" value="Zn2-C6_fun-type_DNA-bd_sf"/>
</dbReference>
<keyword evidence="6" id="KW-0539">Nucleus</keyword>
<dbReference type="Gene3D" id="4.10.240.10">
    <property type="entry name" value="Zn(2)-C6 fungal-type DNA-binding domain"/>
    <property type="match status" value="1"/>
</dbReference>
<dbReference type="InterPro" id="IPR001138">
    <property type="entry name" value="Zn2Cys6_DnaBD"/>
</dbReference>
<dbReference type="InterPro" id="IPR051711">
    <property type="entry name" value="Stress_Response_Reg"/>
</dbReference>
<protein>
    <submittedName>
        <fullName evidence="8">Fungal-specific transcription factor domain-containing protein</fullName>
    </submittedName>
</protein>
<dbReference type="Pfam" id="PF00172">
    <property type="entry name" value="Zn_clus"/>
    <property type="match status" value="1"/>
</dbReference>
<dbReference type="CDD" id="cd12148">
    <property type="entry name" value="fungal_TF_MHR"/>
    <property type="match status" value="1"/>
</dbReference>
<evidence type="ECO:0000256" key="3">
    <source>
        <dbReference type="ARBA" id="ARBA00023015"/>
    </source>
</evidence>
<evidence type="ECO:0000256" key="5">
    <source>
        <dbReference type="ARBA" id="ARBA00023163"/>
    </source>
</evidence>
<dbReference type="GO" id="GO:0045944">
    <property type="term" value="P:positive regulation of transcription by RNA polymerase II"/>
    <property type="evidence" value="ECO:0007669"/>
    <property type="project" value="TreeGrafter"/>
</dbReference>
<dbReference type="GO" id="GO:0000981">
    <property type="term" value="F:DNA-binding transcription factor activity, RNA polymerase II-specific"/>
    <property type="evidence" value="ECO:0007669"/>
    <property type="project" value="InterPro"/>
</dbReference>
<evidence type="ECO:0000256" key="1">
    <source>
        <dbReference type="ARBA" id="ARBA00004123"/>
    </source>
</evidence>
<dbReference type="OrthoDB" id="3548654at2759"/>
<dbReference type="SUPFAM" id="SSF57701">
    <property type="entry name" value="Zn2/Cys6 DNA-binding domain"/>
    <property type="match status" value="1"/>
</dbReference>
<evidence type="ECO:0000256" key="2">
    <source>
        <dbReference type="ARBA" id="ARBA00022723"/>
    </source>
</evidence>
<accession>A0A5N6U9G4</accession>
<gene>
    <name evidence="8" type="ORF">BDV25DRAFT_167707</name>
</gene>
<dbReference type="PROSITE" id="PS00463">
    <property type="entry name" value="ZN2_CY6_FUNGAL_1"/>
    <property type="match status" value="1"/>
</dbReference>
<dbReference type="AlphaFoldDB" id="A0A5N6U9G4"/>
<keyword evidence="9" id="KW-1185">Reference proteome</keyword>
<dbReference type="Pfam" id="PF04082">
    <property type="entry name" value="Fungal_trans"/>
    <property type="match status" value="1"/>
</dbReference>
<dbReference type="PANTHER" id="PTHR47540:SF6">
    <property type="entry name" value="ZN(II)2CYS6 TRANSCRIPTION FACTOR (EUROFUNG)"/>
    <property type="match status" value="1"/>
</dbReference>
<dbReference type="CDD" id="cd00067">
    <property type="entry name" value="GAL4"/>
    <property type="match status" value="1"/>
</dbReference>
<dbReference type="GO" id="GO:0006351">
    <property type="term" value="P:DNA-templated transcription"/>
    <property type="evidence" value="ECO:0007669"/>
    <property type="project" value="InterPro"/>
</dbReference>
<sequence>MRRRVQKACRRCRDQKIKCTGSEPCDQCSKRLLACQFDSQSQRVLVTRRYINDLHERLAMFQNRPNGPPSPHSVPEQAMGLEPDSEHHARSLRRAMCDGLEAKAALTNPLAFHIKDWVPDPNGKPVFMGTSSSWAFGRRVLEMTNKGISGSSLSPDNLRFDGYVYDLNWDGNRVSSTQDVLDTTNLPSLDFARYLISSVQFHCNEIFYLFEESIFTKQMIAFKDDPLGKAHSSPLWFCHYLLLLAIGKSLVVQSAKLERPSGVEYFVQAMKCMPDLIFLDADPIEQTQVLCCAALYLQCLHHRTAAYRMIGLALRRALEHGMYTEMRSTYLDEAYVRRCNRMWWTVYVLERRMSSIIGVPPGISEESISAPFPSAQRHIQSPNALEMQIKLCQVLAKIDRTVYGVEGKLDSRYLGATQSVLRSIATVTEQLNNSFDLHENGTAGGISRVPSHLHLLEHQCIILTTQPLLYIFLQSKLGRSDPALMDWLQSETVKGLLHICVESAQQVVRILTNLLEQGLLDAFLPYNMDAAFTATISLLIAASIDSTILHDHSPYALTFSAHEPGLPSSADDMVSSLSAGEYSQTLENDFVESFGQH</sequence>
<evidence type="ECO:0000256" key="4">
    <source>
        <dbReference type="ARBA" id="ARBA00023125"/>
    </source>
</evidence>
<evidence type="ECO:0000313" key="9">
    <source>
        <dbReference type="Proteomes" id="UP000325780"/>
    </source>
</evidence>
<dbReference type="InterPro" id="IPR007219">
    <property type="entry name" value="XnlR_reg_dom"/>
</dbReference>
<feature type="domain" description="Zn(2)-C6 fungal-type" evidence="7">
    <location>
        <begin position="8"/>
        <end position="37"/>
    </location>
</feature>
<keyword evidence="3" id="KW-0805">Transcription regulation</keyword>
<keyword evidence="4" id="KW-0238">DNA-binding</keyword>
<evidence type="ECO:0000313" key="8">
    <source>
        <dbReference type="EMBL" id="KAE8155257.1"/>
    </source>
</evidence>
<dbReference type="EMBL" id="ML742023">
    <property type="protein sequence ID" value="KAE8155257.1"/>
    <property type="molecule type" value="Genomic_DNA"/>
</dbReference>
<evidence type="ECO:0000256" key="6">
    <source>
        <dbReference type="ARBA" id="ARBA00023242"/>
    </source>
</evidence>
<dbReference type="SMART" id="SM00066">
    <property type="entry name" value="GAL4"/>
    <property type="match status" value="1"/>
</dbReference>
<dbReference type="PROSITE" id="PS50048">
    <property type="entry name" value="ZN2_CY6_FUNGAL_2"/>
    <property type="match status" value="1"/>
</dbReference>
<comment type="subcellular location">
    <subcellularLocation>
        <location evidence="1">Nucleus</location>
    </subcellularLocation>
</comment>
<dbReference type="Proteomes" id="UP000325780">
    <property type="component" value="Unassembled WGS sequence"/>
</dbReference>
<dbReference type="GO" id="GO:0005634">
    <property type="term" value="C:nucleus"/>
    <property type="evidence" value="ECO:0007669"/>
    <property type="project" value="UniProtKB-SubCell"/>
</dbReference>
<dbReference type="SMART" id="SM00906">
    <property type="entry name" value="Fungal_trans"/>
    <property type="match status" value="1"/>
</dbReference>
<organism evidence="8 9">
    <name type="scientific">Aspergillus avenaceus</name>
    <dbReference type="NCBI Taxonomy" id="36643"/>
    <lineage>
        <taxon>Eukaryota</taxon>
        <taxon>Fungi</taxon>
        <taxon>Dikarya</taxon>
        <taxon>Ascomycota</taxon>
        <taxon>Pezizomycotina</taxon>
        <taxon>Eurotiomycetes</taxon>
        <taxon>Eurotiomycetidae</taxon>
        <taxon>Eurotiales</taxon>
        <taxon>Aspergillaceae</taxon>
        <taxon>Aspergillus</taxon>
        <taxon>Aspergillus subgen. Circumdati</taxon>
    </lineage>
</organism>
<dbReference type="GO" id="GO:0043565">
    <property type="term" value="F:sequence-specific DNA binding"/>
    <property type="evidence" value="ECO:0007669"/>
    <property type="project" value="TreeGrafter"/>
</dbReference>